<evidence type="ECO:0000313" key="3">
    <source>
        <dbReference type="Proteomes" id="UP001562425"/>
    </source>
</evidence>
<organism evidence="2 3">
    <name type="scientific">Culex pipiens pipiens</name>
    <name type="common">Northern house mosquito</name>
    <dbReference type="NCBI Taxonomy" id="38569"/>
    <lineage>
        <taxon>Eukaryota</taxon>
        <taxon>Metazoa</taxon>
        <taxon>Ecdysozoa</taxon>
        <taxon>Arthropoda</taxon>
        <taxon>Hexapoda</taxon>
        <taxon>Insecta</taxon>
        <taxon>Pterygota</taxon>
        <taxon>Neoptera</taxon>
        <taxon>Endopterygota</taxon>
        <taxon>Diptera</taxon>
        <taxon>Nematocera</taxon>
        <taxon>Culicoidea</taxon>
        <taxon>Culicidae</taxon>
        <taxon>Culicinae</taxon>
        <taxon>Culicini</taxon>
        <taxon>Culex</taxon>
        <taxon>Culex</taxon>
    </lineage>
</organism>
<feature type="region of interest" description="Disordered" evidence="1">
    <location>
        <begin position="26"/>
        <end position="86"/>
    </location>
</feature>
<protein>
    <submittedName>
        <fullName evidence="2">Uncharacterized protein</fullName>
    </submittedName>
</protein>
<keyword evidence="3" id="KW-1185">Reference proteome</keyword>
<evidence type="ECO:0000313" key="2">
    <source>
        <dbReference type="EMBL" id="KAL1378569.1"/>
    </source>
</evidence>
<evidence type="ECO:0000256" key="1">
    <source>
        <dbReference type="SAM" id="MobiDB-lite"/>
    </source>
</evidence>
<feature type="compositionally biased region" description="Basic and acidic residues" evidence="1">
    <location>
        <begin position="47"/>
        <end position="65"/>
    </location>
</feature>
<name>A0ABD1CQ78_CULPP</name>
<accession>A0ABD1CQ78</accession>
<dbReference type="Proteomes" id="UP001562425">
    <property type="component" value="Unassembled WGS sequence"/>
</dbReference>
<dbReference type="AlphaFoldDB" id="A0ABD1CQ78"/>
<sequence>MLGKKFGPVPKTPLGTIGHRVEVRSVEADQEHAPDVNGTVADEPGDDVVRVDSGKDKGQAGEKEATVAGADDEPPPGPAKSPLESRCEMVVESEERSGGSKRFYRHVRYAPVSSRLASRCRRQYDPDRERRRLVEISKKYRALVGTDSEDGGSMKDSEGDNHSIVAGSQVNVQGGGGGGGQMGNNVNANQV</sequence>
<proteinExistence type="predicted"/>
<reference evidence="2 3" key="1">
    <citation type="submission" date="2024-05" db="EMBL/GenBank/DDBJ databases">
        <title>Culex pipiens pipiens assembly and annotation.</title>
        <authorList>
            <person name="Alout H."/>
            <person name="Durand T."/>
        </authorList>
    </citation>
    <scope>NUCLEOTIDE SEQUENCE [LARGE SCALE GENOMIC DNA]</scope>
    <source>
        <strain evidence="2">HA-2024</strain>
        <tissue evidence="2">Whole body</tissue>
    </source>
</reference>
<gene>
    <name evidence="2" type="ORF">pipiens_015508</name>
</gene>
<dbReference type="EMBL" id="JBEHCU010010242">
    <property type="protein sequence ID" value="KAL1378569.1"/>
    <property type="molecule type" value="Genomic_DNA"/>
</dbReference>
<comment type="caution">
    <text evidence="2">The sequence shown here is derived from an EMBL/GenBank/DDBJ whole genome shotgun (WGS) entry which is preliminary data.</text>
</comment>